<evidence type="ECO:0000259" key="1">
    <source>
        <dbReference type="Pfam" id="PF12728"/>
    </source>
</evidence>
<dbReference type="GO" id="GO:0003677">
    <property type="term" value="F:DNA binding"/>
    <property type="evidence" value="ECO:0007669"/>
    <property type="project" value="UniProtKB-KW"/>
</dbReference>
<dbReference type="Pfam" id="PF12728">
    <property type="entry name" value="HTH_17"/>
    <property type="match status" value="1"/>
</dbReference>
<feature type="domain" description="Helix-turn-helix" evidence="1">
    <location>
        <begin position="86"/>
        <end position="131"/>
    </location>
</feature>
<accession>A0A2G4EYS7</accession>
<dbReference type="InterPro" id="IPR009061">
    <property type="entry name" value="DNA-bd_dom_put_sf"/>
</dbReference>
<keyword evidence="2" id="KW-0238">DNA-binding</keyword>
<dbReference type="InterPro" id="IPR041657">
    <property type="entry name" value="HTH_17"/>
</dbReference>
<dbReference type="SUPFAM" id="SSF46955">
    <property type="entry name" value="Putative DNA-binding domain"/>
    <property type="match status" value="1"/>
</dbReference>
<name>A0A2G4EYS7_9CYAN</name>
<organism evidence="2 3">
    <name type="scientific">Tychonema bourrellyi FEM_GT703</name>
    <dbReference type="NCBI Taxonomy" id="2040638"/>
    <lineage>
        <taxon>Bacteria</taxon>
        <taxon>Bacillati</taxon>
        <taxon>Cyanobacteriota</taxon>
        <taxon>Cyanophyceae</taxon>
        <taxon>Oscillatoriophycideae</taxon>
        <taxon>Oscillatoriales</taxon>
        <taxon>Microcoleaceae</taxon>
        <taxon>Tychonema</taxon>
    </lineage>
</organism>
<protein>
    <submittedName>
        <fullName evidence="2">DNA-binding protein</fullName>
    </submittedName>
</protein>
<dbReference type="NCBIfam" id="TIGR01764">
    <property type="entry name" value="excise"/>
    <property type="match status" value="1"/>
</dbReference>
<dbReference type="InterPro" id="IPR010093">
    <property type="entry name" value="SinI_DNA-bd"/>
</dbReference>
<dbReference type="EMBL" id="NXIB02000087">
    <property type="protein sequence ID" value="PHX54628.1"/>
    <property type="molecule type" value="Genomic_DNA"/>
</dbReference>
<proteinExistence type="predicted"/>
<dbReference type="Proteomes" id="UP000226442">
    <property type="component" value="Unassembled WGS sequence"/>
</dbReference>
<dbReference type="RefSeq" id="WP_096830621.1">
    <property type="nucleotide sequence ID" value="NZ_NXIB02000087.1"/>
</dbReference>
<dbReference type="AlphaFoldDB" id="A0A2G4EYS7"/>
<reference evidence="2" key="1">
    <citation type="submission" date="2017-10" db="EMBL/GenBank/DDBJ databases">
        <title>Draft genome sequence of the planktic cyanobacteria Tychonema bourrellyi isolated from alpine lentic freshwater.</title>
        <authorList>
            <person name="Tett A."/>
            <person name="Armanini F."/>
            <person name="Asnicar F."/>
            <person name="Boscaini A."/>
            <person name="Pasolli E."/>
            <person name="Zolfo M."/>
            <person name="Donati C."/>
            <person name="Salmaso N."/>
            <person name="Segata N."/>
        </authorList>
    </citation>
    <scope>NUCLEOTIDE SEQUENCE</scope>
    <source>
        <strain evidence="2">FEM_GT703</strain>
    </source>
</reference>
<evidence type="ECO:0000313" key="3">
    <source>
        <dbReference type="Proteomes" id="UP000226442"/>
    </source>
</evidence>
<gene>
    <name evidence="2" type="ORF">CP500_014985</name>
</gene>
<evidence type="ECO:0000313" key="2">
    <source>
        <dbReference type="EMBL" id="PHX54628.1"/>
    </source>
</evidence>
<comment type="caution">
    <text evidence="2">The sequence shown here is derived from an EMBL/GenBank/DDBJ whole genome shotgun (WGS) entry which is preliminary data.</text>
</comment>
<dbReference type="OrthoDB" id="26212at2"/>
<keyword evidence="3" id="KW-1185">Reference proteome</keyword>
<sequence length="157" mass="17891">MTALSQSKEPVIPSEADTQLSQLGSRILAAYFQTVRTSTQKIKIVESNGNEQVVDIPFVAFQLLFEILEQIAQGKAITLIPINAELTTQEAAQLLNVSRPYLTKLLKSGEIPFHQVGRHQRIRFEDVMKYKKWIDNERLKVLDELAFQAQELNMGYE</sequence>